<dbReference type="EMBL" id="BMPE01000021">
    <property type="protein sequence ID" value="GGL15801.1"/>
    <property type="molecule type" value="Genomic_DNA"/>
</dbReference>
<keyword evidence="3" id="KW-1185">Reference proteome</keyword>
<accession>A0ABQ2FQ47</accession>
<dbReference type="RefSeq" id="WP_189070596.1">
    <property type="nucleotide sequence ID" value="NZ_BMPE01000021.1"/>
</dbReference>
<proteinExistence type="predicted"/>
<reference evidence="3" key="1">
    <citation type="journal article" date="2019" name="Int. J. Syst. Evol. Microbiol.">
        <title>The Global Catalogue of Microorganisms (GCM) 10K type strain sequencing project: providing services to taxonomists for standard genome sequencing and annotation.</title>
        <authorList>
            <consortium name="The Broad Institute Genomics Platform"/>
            <consortium name="The Broad Institute Genome Sequencing Center for Infectious Disease"/>
            <person name="Wu L."/>
            <person name="Ma J."/>
        </authorList>
    </citation>
    <scope>NUCLEOTIDE SEQUENCE [LARGE SCALE GENOMIC DNA]</scope>
    <source>
        <strain evidence="3">JCM 19173</strain>
    </source>
</reference>
<protein>
    <submittedName>
        <fullName evidence="2">Uncharacterized protein</fullName>
    </submittedName>
</protein>
<name>A0ABQ2FQ47_9DEIO</name>
<gene>
    <name evidence="2" type="ORF">GCM10010844_38400</name>
</gene>
<feature type="compositionally biased region" description="Basic and acidic residues" evidence="1">
    <location>
        <begin position="29"/>
        <end position="57"/>
    </location>
</feature>
<dbReference type="Proteomes" id="UP000604341">
    <property type="component" value="Unassembled WGS sequence"/>
</dbReference>
<evidence type="ECO:0000313" key="3">
    <source>
        <dbReference type="Proteomes" id="UP000604341"/>
    </source>
</evidence>
<feature type="compositionally biased region" description="Basic and acidic residues" evidence="1">
    <location>
        <begin position="241"/>
        <end position="254"/>
    </location>
</feature>
<feature type="region of interest" description="Disordered" evidence="1">
    <location>
        <begin position="203"/>
        <end position="254"/>
    </location>
</feature>
<comment type="caution">
    <text evidence="2">The sequence shown here is derived from an EMBL/GenBank/DDBJ whole genome shotgun (WGS) entry which is preliminary data.</text>
</comment>
<evidence type="ECO:0000256" key="1">
    <source>
        <dbReference type="SAM" id="MobiDB-lite"/>
    </source>
</evidence>
<sequence length="254" mass="28394">MRNLHTLTALLNTTLTVTLRPRLDGTAPADKKDDKTPDKGSGKREMTREQWEAQRRTELADASLENVVKQLIKVEADNYELRRQQAPDGGLVLDGEQRKRWEAFEKLGKPEDIAKAIEQGKKDREAVEKKEKADALASVATAAKWDAETFASLNDMTPGLEWRVQEVGKGDDKIQQAQVKVGDEWKDADTFAEERWKKFLPVLQTADGNDLDPQTPTPRTEVKTPTGGAGGGKSRGYSVEDAEKRLEDSGQYRM</sequence>
<evidence type="ECO:0000313" key="2">
    <source>
        <dbReference type="EMBL" id="GGL15801.1"/>
    </source>
</evidence>
<feature type="region of interest" description="Disordered" evidence="1">
    <location>
        <begin position="21"/>
        <end position="57"/>
    </location>
</feature>
<organism evidence="2 3">
    <name type="scientific">Deinococcus radiotolerans</name>
    <dbReference type="NCBI Taxonomy" id="1309407"/>
    <lineage>
        <taxon>Bacteria</taxon>
        <taxon>Thermotogati</taxon>
        <taxon>Deinococcota</taxon>
        <taxon>Deinococci</taxon>
        <taxon>Deinococcales</taxon>
        <taxon>Deinococcaceae</taxon>
        <taxon>Deinococcus</taxon>
    </lineage>
</organism>